<evidence type="ECO:0000313" key="3">
    <source>
        <dbReference type="EMBL" id="KAJ7386740.1"/>
    </source>
</evidence>
<organism evidence="3 4">
    <name type="scientific">Desmophyllum pertusum</name>
    <dbReference type="NCBI Taxonomy" id="174260"/>
    <lineage>
        <taxon>Eukaryota</taxon>
        <taxon>Metazoa</taxon>
        <taxon>Cnidaria</taxon>
        <taxon>Anthozoa</taxon>
        <taxon>Hexacorallia</taxon>
        <taxon>Scleractinia</taxon>
        <taxon>Caryophylliina</taxon>
        <taxon>Caryophylliidae</taxon>
        <taxon>Desmophyllum</taxon>
    </lineage>
</organism>
<sequence>MGGCCCGWLFMPKRKLPNVQSLPVSTIALPGAAIQKYNALTVNGSHHSEEELPRFPFFGTSDKRGKVNRNSRDDNPKTTGRENKGQVRGAIIQQLKELKELKDSDILTEEQFLQQKEKLIKELEEL</sequence>
<protein>
    <recommendedName>
        <fullName evidence="2">SHOCT domain-containing protein</fullName>
    </recommendedName>
</protein>
<dbReference type="EMBL" id="MU825875">
    <property type="protein sequence ID" value="KAJ7386740.1"/>
    <property type="molecule type" value="Genomic_DNA"/>
</dbReference>
<feature type="compositionally biased region" description="Basic and acidic residues" evidence="1">
    <location>
        <begin position="61"/>
        <end position="85"/>
    </location>
</feature>
<proteinExistence type="predicted"/>
<gene>
    <name evidence="3" type="ORF">OS493_006753</name>
</gene>
<reference evidence="3" key="1">
    <citation type="submission" date="2023-01" db="EMBL/GenBank/DDBJ databases">
        <title>Genome assembly of the deep-sea coral Lophelia pertusa.</title>
        <authorList>
            <person name="Herrera S."/>
            <person name="Cordes E."/>
        </authorList>
    </citation>
    <scope>NUCLEOTIDE SEQUENCE</scope>
    <source>
        <strain evidence="3">USNM1676648</strain>
        <tissue evidence="3">Polyp</tissue>
    </source>
</reference>
<dbReference type="Pfam" id="PF09851">
    <property type="entry name" value="SHOCT"/>
    <property type="match status" value="1"/>
</dbReference>
<feature type="region of interest" description="Disordered" evidence="1">
    <location>
        <begin position="45"/>
        <end position="88"/>
    </location>
</feature>
<dbReference type="InterPro" id="IPR018649">
    <property type="entry name" value="SHOCT"/>
</dbReference>
<comment type="caution">
    <text evidence="3">The sequence shown here is derived from an EMBL/GenBank/DDBJ whole genome shotgun (WGS) entry which is preliminary data.</text>
</comment>
<evidence type="ECO:0000259" key="2">
    <source>
        <dbReference type="Pfam" id="PF09851"/>
    </source>
</evidence>
<evidence type="ECO:0000313" key="4">
    <source>
        <dbReference type="Proteomes" id="UP001163046"/>
    </source>
</evidence>
<dbReference type="AlphaFoldDB" id="A0A9W9ZSM0"/>
<dbReference type="Proteomes" id="UP001163046">
    <property type="component" value="Unassembled WGS sequence"/>
</dbReference>
<feature type="domain" description="SHOCT" evidence="2">
    <location>
        <begin position="93"/>
        <end position="119"/>
    </location>
</feature>
<evidence type="ECO:0000256" key="1">
    <source>
        <dbReference type="SAM" id="MobiDB-lite"/>
    </source>
</evidence>
<keyword evidence="4" id="KW-1185">Reference proteome</keyword>
<accession>A0A9W9ZSM0</accession>
<name>A0A9W9ZSM0_9CNID</name>